<name>Q08M69_STIAD</name>
<sequence>DIGWECFAVCRDELRHAREGSVVPSLANTLKPLFNAEETPWTRTVSRDCPRACVASRCRTRASHPRAMSRRGTTSCSRRRPAIPRPTPTTPGWWRPS</sequence>
<gene>
    <name evidence="2" type="ORF">STIAU_1299</name>
</gene>
<protein>
    <submittedName>
        <fullName evidence="2">Uncharacterized protein</fullName>
    </submittedName>
</protein>
<dbReference type="AlphaFoldDB" id="Q08M69"/>
<evidence type="ECO:0000313" key="2">
    <source>
        <dbReference type="EMBL" id="EAU61580.1"/>
    </source>
</evidence>
<reference evidence="2 3" key="1">
    <citation type="submission" date="2006-04" db="EMBL/GenBank/DDBJ databases">
        <authorList>
            <person name="Nierman W.C."/>
        </authorList>
    </citation>
    <scope>NUCLEOTIDE SEQUENCE [LARGE SCALE GENOMIC DNA]</scope>
    <source>
        <strain evidence="2 3">DW4/3-1</strain>
    </source>
</reference>
<feature type="region of interest" description="Disordered" evidence="1">
    <location>
        <begin position="64"/>
        <end position="97"/>
    </location>
</feature>
<dbReference type="EMBL" id="AAMD01000432">
    <property type="protein sequence ID" value="EAU61580.1"/>
    <property type="molecule type" value="Genomic_DNA"/>
</dbReference>
<accession>Q08M69</accession>
<comment type="caution">
    <text evidence="2">The sequence shown here is derived from an EMBL/GenBank/DDBJ whole genome shotgun (WGS) entry which is preliminary data.</text>
</comment>
<feature type="non-terminal residue" evidence="2">
    <location>
        <position position="1"/>
    </location>
</feature>
<dbReference type="Proteomes" id="UP000032702">
    <property type="component" value="Unassembled WGS sequence"/>
</dbReference>
<organism evidence="2 3">
    <name type="scientific">Stigmatella aurantiaca (strain DW4/3-1)</name>
    <dbReference type="NCBI Taxonomy" id="378806"/>
    <lineage>
        <taxon>Bacteria</taxon>
        <taxon>Pseudomonadati</taxon>
        <taxon>Myxococcota</taxon>
        <taxon>Myxococcia</taxon>
        <taxon>Myxococcales</taxon>
        <taxon>Cystobacterineae</taxon>
        <taxon>Archangiaceae</taxon>
        <taxon>Stigmatella</taxon>
    </lineage>
</organism>
<evidence type="ECO:0000256" key="1">
    <source>
        <dbReference type="SAM" id="MobiDB-lite"/>
    </source>
</evidence>
<proteinExistence type="predicted"/>
<evidence type="ECO:0000313" key="3">
    <source>
        <dbReference type="Proteomes" id="UP000032702"/>
    </source>
</evidence>